<keyword evidence="3" id="KW-1185">Reference proteome</keyword>
<dbReference type="AlphaFoldDB" id="A0A812PFV9"/>
<gene>
    <name evidence="2" type="ORF">SPIL2461_LOCUS8646</name>
</gene>
<feature type="compositionally biased region" description="Low complexity" evidence="1">
    <location>
        <begin position="287"/>
        <end position="299"/>
    </location>
</feature>
<sequence>ATDEELEKGCWQKALEKWYVAVSLVGASIVGLDAKEGMLSLRELFGKKSHSTVDKRGSSLLKYLKFMHEYHPHRPAFPLSTSSTDLCIRHLKATNAKASQVSSFVEAVRFAVYVVGVSADDSGSGKLFSPWALGFQGLLLAGKDERCPSLVLTVRQVEVLEESLWDEELGISDIRKVHGFIIDVVTEGGVAVGFLECATRSVPWGLQFIKIAEEVGLPFSSRDKGGQALSDAPGGRTDSEHEYYAPMAESPLPKAQSFLEEVLPSPSEDNAEAPQAAGIGGSHSERGTGSSSSSSSSETEVSDGEQDWVGDLCPELSKVVPTAKPVEPDLEFWKHPKTLTIHSFAAGSLKNNFSCGRKHTSDYVRITESAFLSSRLCEVCRKSKPLRDVGALTSMIDEGLRSR</sequence>
<proteinExistence type="predicted"/>
<feature type="non-terminal residue" evidence="2">
    <location>
        <position position="1"/>
    </location>
</feature>
<evidence type="ECO:0000256" key="1">
    <source>
        <dbReference type="SAM" id="MobiDB-lite"/>
    </source>
</evidence>
<comment type="caution">
    <text evidence="2">The sequence shown here is derived from an EMBL/GenBank/DDBJ whole genome shotgun (WGS) entry which is preliminary data.</text>
</comment>
<feature type="region of interest" description="Disordered" evidence="1">
    <location>
        <begin position="262"/>
        <end position="308"/>
    </location>
</feature>
<name>A0A812PFV9_SYMPI</name>
<organism evidence="2 3">
    <name type="scientific">Symbiodinium pilosum</name>
    <name type="common">Dinoflagellate</name>
    <dbReference type="NCBI Taxonomy" id="2952"/>
    <lineage>
        <taxon>Eukaryota</taxon>
        <taxon>Sar</taxon>
        <taxon>Alveolata</taxon>
        <taxon>Dinophyceae</taxon>
        <taxon>Suessiales</taxon>
        <taxon>Symbiodiniaceae</taxon>
        <taxon>Symbiodinium</taxon>
    </lineage>
</organism>
<accession>A0A812PFV9</accession>
<protein>
    <submittedName>
        <fullName evidence="2">Uncharacterized protein</fullName>
    </submittedName>
</protein>
<dbReference type="OrthoDB" id="10635395at2759"/>
<dbReference type="Proteomes" id="UP000649617">
    <property type="component" value="Unassembled WGS sequence"/>
</dbReference>
<reference evidence="2" key="1">
    <citation type="submission" date="2021-02" db="EMBL/GenBank/DDBJ databases">
        <authorList>
            <person name="Dougan E. K."/>
            <person name="Rhodes N."/>
            <person name="Thang M."/>
            <person name="Chan C."/>
        </authorList>
    </citation>
    <scope>NUCLEOTIDE SEQUENCE</scope>
</reference>
<evidence type="ECO:0000313" key="3">
    <source>
        <dbReference type="Proteomes" id="UP000649617"/>
    </source>
</evidence>
<evidence type="ECO:0000313" key="2">
    <source>
        <dbReference type="EMBL" id="CAE7361313.1"/>
    </source>
</evidence>
<dbReference type="EMBL" id="CAJNIZ010014407">
    <property type="protein sequence ID" value="CAE7361313.1"/>
    <property type="molecule type" value="Genomic_DNA"/>
</dbReference>